<dbReference type="STRING" id="40149.A0A0E0F4E3"/>
<dbReference type="Gramene" id="OMERI11G07640.1">
    <property type="protein sequence ID" value="OMERI11G07640.1"/>
    <property type="gene ID" value="OMERI11G07640"/>
</dbReference>
<evidence type="ECO:0000313" key="2">
    <source>
        <dbReference type="Proteomes" id="UP000008021"/>
    </source>
</evidence>
<dbReference type="Pfam" id="PF03492">
    <property type="entry name" value="Methyltransf_7"/>
    <property type="match status" value="1"/>
</dbReference>
<evidence type="ECO:0000313" key="1">
    <source>
        <dbReference type="EnsemblPlants" id="OMERI11G07640.1"/>
    </source>
</evidence>
<sequence length="97" mass="10875">MSLIWLSQVPKNLDGIMNEANIHIGLTTPPLVTKLYQNQFKKDFSRFLQMRCKEIVPGGRMVLMKLGRKIKDVFLVGGTTMAFELLSHGLGTLVAEV</sequence>
<accession>A0A0E0F4E3</accession>
<organism evidence="1">
    <name type="scientific">Oryza meridionalis</name>
    <dbReference type="NCBI Taxonomy" id="40149"/>
    <lineage>
        <taxon>Eukaryota</taxon>
        <taxon>Viridiplantae</taxon>
        <taxon>Streptophyta</taxon>
        <taxon>Embryophyta</taxon>
        <taxon>Tracheophyta</taxon>
        <taxon>Spermatophyta</taxon>
        <taxon>Magnoliopsida</taxon>
        <taxon>Liliopsida</taxon>
        <taxon>Poales</taxon>
        <taxon>Poaceae</taxon>
        <taxon>BOP clade</taxon>
        <taxon>Oryzoideae</taxon>
        <taxon>Oryzeae</taxon>
        <taxon>Oryzinae</taxon>
        <taxon>Oryza</taxon>
    </lineage>
</organism>
<dbReference type="InterPro" id="IPR005299">
    <property type="entry name" value="MeTrfase_7"/>
</dbReference>
<reference evidence="1" key="1">
    <citation type="submission" date="2015-04" db="UniProtKB">
        <authorList>
            <consortium name="EnsemblPlants"/>
        </authorList>
    </citation>
    <scope>IDENTIFICATION</scope>
</reference>
<dbReference type="Proteomes" id="UP000008021">
    <property type="component" value="Chromosome 11"/>
</dbReference>
<dbReference type="PANTHER" id="PTHR31009">
    <property type="entry name" value="S-ADENOSYL-L-METHIONINE:CARBOXYL METHYLTRANSFERASE FAMILY PROTEIN"/>
    <property type="match status" value="1"/>
</dbReference>
<proteinExistence type="predicted"/>
<dbReference type="EnsemblPlants" id="OMERI11G07640.1">
    <property type="protein sequence ID" value="OMERI11G07640.1"/>
    <property type="gene ID" value="OMERI11G07640"/>
</dbReference>
<name>A0A0E0F4E3_9ORYZ</name>
<dbReference type="SUPFAM" id="SSF53335">
    <property type="entry name" value="S-adenosyl-L-methionine-dependent methyltransferases"/>
    <property type="match status" value="1"/>
</dbReference>
<keyword evidence="2" id="KW-1185">Reference proteome</keyword>
<protein>
    <submittedName>
        <fullName evidence="1">Uncharacterized protein</fullName>
    </submittedName>
</protein>
<reference evidence="1" key="2">
    <citation type="submission" date="2018-05" db="EMBL/GenBank/DDBJ databases">
        <title>OmerRS3 (Oryza meridionalis Reference Sequence Version 3).</title>
        <authorList>
            <person name="Zhang J."/>
            <person name="Kudrna D."/>
            <person name="Lee S."/>
            <person name="Talag J."/>
            <person name="Welchert J."/>
            <person name="Wing R.A."/>
        </authorList>
    </citation>
    <scope>NUCLEOTIDE SEQUENCE [LARGE SCALE GENOMIC DNA]</scope>
    <source>
        <strain evidence="1">cv. OR44</strain>
    </source>
</reference>
<dbReference type="HOGENOM" id="CLU_2350270_0_0_1"/>
<dbReference type="InterPro" id="IPR029063">
    <property type="entry name" value="SAM-dependent_MTases_sf"/>
</dbReference>
<dbReference type="Gene3D" id="3.40.50.150">
    <property type="entry name" value="Vaccinia Virus protein VP39"/>
    <property type="match status" value="1"/>
</dbReference>
<dbReference type="GO" id="GO:0008168">
    <property type="term" value="F:methyltransferase activity"/>
    <property type="evidence" value="ECO:0007669"/>
    <property type="project" value="InterPro"/>
</dbReference>
<dbReference type="AlphaFoldDB" id="A0A0E0F4E3"/>